<keyword evidence="1" id="KW-0175">Coiled coil</keyword>
<accession>A0A9X0U6H6</accession>
<dbReference type="EMBL" id="JACHEB010000007">
    <property type="protein sequence ID" value="MBB5329812.1"/>
    <property type="molecule type" value="Genomic_DNA"/>
</dbReference>
<reference evidence="2 3" key="1">
    <citation type="submission" date="2020-08" db="EMBL/GenBank/DDBJ databases">
        <title>Genomic Encyclopedia of Type Strains, Phase IV (KMG-V): Genome sequencing to study the core and pangenomes of soil and plant-associated prokaryotes.</title>
        <authorList>
            <person name="Whitman W."/>
        </authorList>
    </citation>
    <scope>NUCLEOTIDE SEQUENCE [LARGE SCALE GENOMIC DNA]</scope>
    <source>
        <strain evidence="2 3">X5P2</strain>
    </source>
</reference>
<keyword evidence="3" id="KW-1185">Reference proteome</keyword>
<evidence type="ECO:0000256" key="1">
    <source>
        <dbReference type="SAM" id="Coils"/>
    </source>
</evidence>
<organism evidence="2 3">
    <name type="scientific">Tunturiibacter gelidiferens</name>
    <dbReference type="NCBI Taxonomy" id="3069689"/>
    <lineage>
        <taxon>Bacteria</taxon>
        <taxon>Pseudomonadati</taxon>
        <taxon>Acidobacteriota</taxon>
        <taxon>Terriglobia</taxon>
        <taxon>Terriglobales</taxon>
        <taxon>Acidobacteriaceae</taxon>
        <taxon>Tunturiibacter</taxon>
    </lineage>
</organism>
<dbReference type="RefSeq" id="WP_183978606.1">
    <property type="nucleotide sequence ID" value="NZ_JACHEB010000007.1"/>
</dbReference>
<proteinExistence type="predicted"/>
<name>A0A9X0U6H6_9BACT</name>
<dbReference type="Proteomes" id="UP000535182">
    <property type="component" value="Unassembled WGS sequence"/>
</dbReference>
<dbReference type="AlphaFoldDB" id="A0A9X0U6H6"/>
<evidence type="ECO:0000313" key="3">
    <source>
        <dbReference type="Proteomes" id="UP000535182"/>
    </source>
</evidence>
<protein>
    <submittedName>
        <fullName evidence="2">Coiled-coil protein SlyX</fullName>
    </submittedName>
</protein>
<sequence length="80" mass="8994">MDATSENPVKRDDGVALELTIEDAIQRLAEQLVAMEIKTQQQEAEIEQLKNVQHAQGEMLQAMDLKIKLLTSKPARTYDA</sequence>
<gene>
    <name evidence="2" type="ORF">HDF14_003434</name>
</gene>
<evidence type="ECO:0000313" key="2">
    <source>
        <dbReference type="EMBL" id="MBB5329812.1"/>
    </source>
</evidence>
<comment type="caution">
    <text evidence="2">The sequence shown here is derived from an EMBL/GenBank/DDBJ whole genome shotgun (WGS) entry which is preliminary data.</text>
</comment>
<feature type="coiled-coil region" evidence="1">
    <location>
        <begin position="25"/>
        <end position="52"/>
    </location>
</feature>